<keyword evidence="1" id="KW-0346">Stress response</keyword>
<dbReference type="RefSeq" id="XP_022316168.1">
    <property type="nucleotide sequence ID" value="XM_022460460.1"/>
</dbReference>
<sequence length="258" mass="28037">MMLSKILLQNPIFVLIVPKLMEALIKVLFIVTSHSEMGHTGLKTGWFLKEVAYPYDVFTKASFQVDFMSPKGGLAPMDPGSGVECQDDPVCQKFVSSGAIDRLNTTMTPSQVNISEYQVIFYPGGHGPMFDLPNNDDIAQLTLAAYESGAIVSAVCHGTVGFVPVRHSNGLSLVQGQTITSFTNAEEAAGNFYNVVPFLLETKLRMLGAHFVSGPNFKPNVQTSGRLVTGQNPQSAKPLAEQVVRLVRHHFPSHQGSN</sequence>
<dbReference type="Proteomes" id="UP000694844">
    <property type="component" value="Chromosome 2"/>
</dbReference>
<name>A0A8B8CK00_CRAVI</name>
<dbReference type="GO" id="GO:0019172">
    <property type="term" value="F:glyoxalase III activity"/>
    <property type="evidence" value="ECO:0007669"/>
    <property type="project" value="TreeGrafter"/>
</dbReference>
<dbReference type="PANTHER" id="PTHR48094">
    <property type="entry name" value="PROTEIN/NUCLEIC ACID DEGLYCASE DJ-1-RELATED"/>
    <property type="match status" value="1"/>
</dbReference>
<keyword evidence="5" id="KW-1185">Reference proteome</keyword>
<dbReference type="Gene3D" id="3.40.50.880">
    <property type="match status" value="1"/>
</dbReference>
<evidence type="ECO:0000256" key="2">
    <source>
        <dbReference type="ARBA" id="ARBA00023239"/>
    </source>
</evidence>
<comment type="similarity">
    <text evidence="3">Belongs to the peptidase C56 family. HSP31-like subfamily.</text>
</comment>
<dbReference type="InterPro" id="IPR029062">
    <property type="entry name" value="Class_I_gatase-like"/>
</dbReference>
<proteinExistence type="inferred from homology"/>
<dbReference type="KEGG" id="cvn:111119892"/>
<dbReference type="OrthoDB" id="543156at2759"/>
<dbReference type="GO" id="GO:0005737">
    <property type="term" value="C:cytoplasm"/>
    <property type="evidence" value="ECO:0007669"/>
    <property type="project" value="TreeGrafter"/>
</dbReference>
<dbReference type="CDD" id="cd03141">
    <property type="entry name" value="GATase1_Hsp31_like"/>
    <property type="match status" value="1"/>
</dbReference>
<feature type="domain" description="DJ-1/PfpI" evidence="4">
    <location>
        <begin position="50"/>
        <end position="245"/>
    </location>
</feature>
<gene>
    <name evidence="6" type="primary">LOC111119892</name>
</gene>
<dbReference type="SUPFAM" id="SSF52317">
    <property type="entry name" value="Class I glutamine amidotransferase-like"/>
    <property type="match status" value="1"/>
</dbReference>
<evidence type="ECO:0000313" key="6">
    <source>
        <dbReference type="RefSeq" id="XP_022316168.1"/>
    </source>
</evidence>
<dbReference type="Pfam" id="PF01965">
    <property type="entry name" value="DJ-1_PfpI"/>
    <property type="match status" value="1"/>
</dbReference>
<evidence type="ECO:0000256" key="1">
    <source>
        <dbReference type="ARBA" id="ARBA00023016"/>
    </source>
</evidence>
<dbReference type="InterPro" id="IPR002818">
    <property type="entry name" value="DJ-1/PfpI"/>
</dbReference>
<keyword evidence="2" id="KW-0456">Lyase</keyword>
<dbReference type="GeneID" id="111119892"/>
<dbReference type="AlphaFoldDB" id="A0A8B8CK00"/>
<dbReference type="GO" id="GO:0019243">
    <property type="term" value="P:methylglyoxal catabolic process to D-lactate via S-lactoyl-glutathione"/>
    <property type="evidence" value="ECO:0007669"/>
    <property type="project" value="TreeGrafter"/>
</dbReference>
<reference evidence="6" key="1">
    <citation type="submission" date="2025-08" db="UniProtKB">
        <authorList>
            <consortium name="RefSeq"/>
        </authorList>
    </citation>
    <scope>IDENTIFICATION</scope>
    <source>
        <tissue evidence="6">Whole sample</tissue>
    </source>
</reference>
<organism evidence="5 6">
    <name type="scientific">Crassostrea virginica</name>
    <name type="common">Eastern oyster</name>
    <dbReference type="NCBI Taxonomy" id="6565"/>
    <lineage>
        <taxon>Eukaryota</taxon>
        <taxon>Metazoa</taxon>
        <taxon>Spiralia</taxon>
        <taxon>Lophotrochozoa</taxon>
        <taxon>Mollusca</taxon>
        <taxon>Bivalvia</taxon>
        <taxon>Autobranchia</taxon>
        <taxon>Pteriomorphia</taxon>
        <taxon>Ostreida</taxon>
        <taxon>Ostreoidea</taxon>
        <taxon>Ostreidae</taxon>
        <taxon>Crassostrea</taxon>
    </lineage>
</organism>
<evidence type="ECO:0000256" key="3">
    <source>
        <dbReference type="ARBA" id="ARBA00038493"/>
    </source>
</evidence>
<evidence type="ECO:0000313" key="5">
    <source>
        <dbReference type="Proteomes" id="UP000694844"/>
    </source>
</evidence>
<dbReference type="PANTHER" id="PTHR48094:SF11">
    <property type="entry name" value="GLUTATHIONE-INDEPENDENT GLYOXALASE HSP31-RELATED"/>
    <property type="match status" value="1"/>
</dbReference>
<accession>A0A8B8CK00</accession>
<evidence type="ECO:0000259" key="4">
    <source>
        <dbReference type="Pfam" id="PF01965"/>
    </source>
</evidence>
<dbReference type="InterPro" id="IPR050325">
    <property type="entry name" value="Prot/Nucl_acid_deglycase"/>
</dbReference>
<protein>
    <submittedName>
        <fullName evidence="6">Glutathione-independent glyoxalase HSP31-like</fullName>
    </submittedName>
</protein>